<feature type="transmembrane region" description="Helical" evidence="1">
    <location>
        <begin position="56"/>
        <end position="74"/>
    </location>
</feature>
<proteinExistence type="predicted"/>
<evidence type="ECO:0000313" key="3">
    <source>
        <dbReference type="Proteomes" id="UP000563601"/>
    </source>
</evidence>
<keyword evidence="1" id="KW-0812">Transmembrane</keyword>
<evidence type="ECO:0000313" key="2">
    <source>
        <dbReference type="EMBL" id="MBB5213159.1"/>
    </source>
</evidence>
<keyword evidence="1" id="KW-0472">Membrane</keyword>
<protein>
    <submittedName>
        <fullName evidence="2">Uncharacterized protein</fullName>
    </submittedName>
</protein>
<gene>
    <name evidence="2" type="ORF">HNQ53_003406</name>
</gene>
<dbReference type="AlphaFoldDB" id="A0AA89T622"/>
<dbReference type="EMBL" id="JACHHR010000006">
    <property type="protein sequence ID" value="MBB5213159.1"/>
    <property type="molecule type" value="Genomic_DNA"/>
</dbReference>
<comment type="caution">
    <text evidence="2">The sequence shown here is derived from an EMBL/GenBank/DDBJ whole genome shotgun (WGS) entry which is preliminary data.</text>
</comment>
<keyword evidence="1" id="KW-1133">Transmembrane helix</keyword>
<name>A0AA89T622_9GAMM</name>
<accession>A0AA89T622</accession>
<sequence>MRNGRNWFSPAAVCIRASGLATNRGNLDIGVIGKCGVHSTAWSYPGKLAAIFSRRGLFATVWGVLVAFSNIWQAHRIIKARIK</sequence>
<dbReference type="Proteomes" id="UP000563601">
    <property type="component" value="Unassembled WGS sequence"/>
</dbReference>
<organism evidence="2 3">
    <name type="scientific">Microbulbifer hydrolyticus</name>
    <dbReference type="NCBI Taxonomy" id="48074"/>
    <lineage>
        <taxon>Bacteria</taxon>
        <taxon>Pseudomonadati</taxon>
        <taxon>Pseudomonadota</taxon>
        <taxon>Gammaproteobacteria</taxon>
        <taxon>Cellvibrionales</taxon>
        <taxon>Microbulbiferaceae</taxon>
        <taxon>Microbulbifer</taxon>
    </lineage>
</organism>
<reference evidence="2 3" key="1">
    <citation type="submission" date="2020-08" db="EMBL/GenBank/DDBJ databases">
        <title>Genomic Encyclopedia of Type Strains, Phase IV (KMG-IV): sequencing the most valuable type-strain genomes for metagenomic binning, comparative biology and taxonomic classification.</title>
        <authorList>
            <person name="Goeker M."/>
        </authorList>
    </citation>
    <scope>NUCLEOTIDE SEQUENCE [LARGE SCALE GENOMIC DNA]</scope>
    <source>
        <strain evidence="2 3">DSM 11525</strain>
    </source>
</reference>
<evidence type="ECO:0000256" key="1">
    <source>
        <dbReference type="SAM" id="Phobius"/>
    </source>
</evidence>